<evidence type="ECO:0000256" key="6">
    <source>
        <dbReference type="ARBA" id="ARBA00022837"/>
    </source>
</evidence>
<evidence type="ECO:0000313" key="18">
    <source>
        <dbReference type="EMBL" id="ODS01503.1"/>
    </source>
</evidence>
<dbReference type="AlphaFoldDB" id="A0A1E3W6R9"/>
<accession>A0A1E3W6R9</accession>
<dbReference type="PANTHER" id="PTHR43522">
    <property type="entry name" value="TRANSKETOLASE"/>
    <property type="match status" value="1"/>
</dbReference>
<evidence type="ECO:0000256" key="11">
    <source>
        <dbReference type="PIRSR" id="PIRSR605478-1"/>
    </source>
</evidence>
<feature type="binding site" evidence="12">
    <location>
        <position position="464"/>
    </location>
    <ligand>
        <name>substrate</name>
    </ligand>
</feature>
<feature type="domain" description="Transketolase-like pyrimidine-binding" evidence="17">
    <location>
        <begin position="357"/>
        <end position="528"/>
    </location>
</feature>
<evidence type="ECO:0000256" key="8">
    <source>
        <dbReference type="ARBA" id="ARBA00023052"/>
    </source>
</evidence>
<dbReference type="Proteomes" id="UP000094472">
    <property type="component" value="Unassembled WGS sequence"/>
</dbReference>
<dbReference type="FunFam" id="3.40.50.970:FF:000004">
    <property type="entry name" value="Transketolase"/>
    <property type="match status" value="1"/>
</dbReference>
<evidence type="ECO:0000313" key="19">
    <source>
        <dbReference type="Proteomes" id="UP000094472"/>
    </source>
</evidence>
<evidence type="ECO:0000256" key="3">
    <source>
        <dbReference type="ARBA" id="ARBA00013152"/>
    </source>
</evidence>
<dbReference type="SUPFAM" id="SSF52518">
    <property type="entry name" value="Thiamin diphosphate-binding fold (THDP-binding)"/>
    <property type="match status" value="2"/>
</dbReference>
<comment type="catalytic activity">
    <reaction evidence="9 16">
        <text>D-sedoheptulose 7-phosphate + D-glyceraldehyde 3-phosphate = aldehydo-D-ribose 5-phosphate + D-xylulose 5-phosphate</text>
        <dbReference type="Rhea" id="RHEA:10508"/>
        <dbReference type="ChEBI" id="CHEBI:57483"/>
        <dbReference type="ChEBI" id="CHEBI:57737"/>
        <dbReference type="ChEBI" id="CHEBI:58273"/>
        <dbReference type="ChEBI" id="CHEBI:59776"/>
        <dbReference type="EC" id="2.2.1.1"/>
    </reaction>
</comment>
<dbReference type="CDD" id="cd07033">
    <property type="entry name" value="TPP_PYR_DXS_TK_like"/>
    <property type="match status" value="1"/>
</dbReference>
<evidence type="ECO:0000256" key="10">
    <source>
        <dbReference type="NCBIfam" id="TIGR00232"/>
    </source>
</evidence>
<keyword evidence="8 13" id="KW-0786">Thiamine pyrophosphate</keyword>
<keyword evidence="5 14" id="KW-0479">Metal-binding</keyword>
<dbReference type="OrthoDB" id="8732661at2"/>
<feature type="binding site" evidence="14">
    <location>
        <position position="190"/>
    </location>
    <ligand>
        <name>Mg(2+)</name>
        <dbReference type="ChEBI" id="CHEBI:18420"/>
    </ligand>
</feature>
<feature type="binding site" evidence="13">
    <location>
        <begin position="122"/>
        <end position="124"/>
    </location>
    <ligand>
        <name>thiamine diphosphate</name>
        <dbReference type="ChEBI" id="CHEBI:58937"/>
    </ligand>
</feature>
<comment type="caution">
    <text evidence="18">The sequence shown here is derived from an EMBL/GenBank/DDBJ whole genome shotgun (WGS) entry which is preliminary data.</text>
</comment>
<dbReference type="EMBL" id="LPWF01000006">
    <property type="protein sequence ID" value="ODS01503.1"/>
    <property type="molecule type" value="Genomic_DNA"/>
</dbReference>
<feature type="site" description="Important for catalytic activity" evidence="15">
    <location>
        <position position="33"/>
    </location>
</feature>
<feature type="binding site" evidence="12">
    <location>
        <position position="33"/>
    </location>
    <ligand>
        <name>substrate</name>
    </ligand>
</feature>
<comment type="cofactor">
    <cofactor evidence="16">
        <name>Mg(2+)</name>
        <dbReference type="ChEBI" id="CHEBI:18420"/>
    </cofactor>
    <cofactor evidence="16">
        <name>Ca(2+)</name>
        <dbReference type="ChEBI" id="CHEBI:29108"/>
    </cofactor>
    <cofactor evidence="16">
        <name>Mn(2+)</name>
        <dbReference type="ChEBI" id="CHEBI:29035"/>
    </cofactor>
    <cofactor evidence="16">
        <name>Co(2+)</name>
        <dbReference type="ChEBI" id="CHEBI:48828"/>
    </cofactor>
    <text evidence="16">Binds 1 Mg(2+) ion per subunit. Can also utilize other divalent metal cations, such as Ca(2+), Mn(2+) and Co(2+).</text>
</comment>
<dbReference type="InterPro" id="IPR005474">
    <property type="entry name" value="Transketolase_N"/>
</dbReference>
<feature type="binding site" evidence="14">
    <location>
        <position position="160"/>
    </location>
    <ligand>
        <name>Mg(2+)</name>
        <dbReference type="ChEBI" id="CHEBI:18420"/>
    </ligand>
</feature>
<gene>
    <name evidence="18" type="ORF">AUC69_06545</name>
</gene>
<comment type="cofactor">
    <cofactor evidence="13">
        <name>thiamine diphosphate</name>
        <dbReference type="ChEBI" id="CHEBI:58937"/>
    </cofactor>
    <text evidence="13">Binds 1 thiamine pyrophosphate per subunit. During the reaction, the substrate forms a covalent intermediate with the cofactor.</text>
</comment>
<dbReference type="STRING" id="1774969.AUC69_06545"/>
<feature type="binding site" evidence="13">
    <location>
        <position position="190"/>
    </location>
    <ligand>
        <name>thiamine diphosphate</name>
        <dbReference type="ChEBI" id="CHEBI:58937"/>
    </ligand>
</feature>
<sequence length="667" mass="71226">MQDQAAAEASHKDMANAIRALAMDAVQKAESGHPGMPMGMADVATVLFTRFLKYDASHPEWPDRDRFVLSAGHGSMLIYALLYLTGYPEMDIEEIKNFRQLGARTAGHPEYGHAPGIETTTGPLGQGIGNAVGMALAERLLSQRYGSDIVNHHTYCLAGDGCLMEGISQEAISLAGHYKLGRLIVLFDDNQISIDGPTSLTISDDQLERFRASNWHTAAVDGHDPEAIALAIENAKAVTDRPSIIACRTVIGYGAPKKAGTASTHGSPLGAEEIAGAREKLGWSYPPFVVPEGILKSWRAAGARHRSDFETWIEAAGRLDASSRARLTDPVDEEVRQGIQRAIAAIKIDFAAEGAKLATRQSSQKVLEKLLPVVPGLIGGSADLTGSVGTLTKQHGIIKPDDFAGNYIHYGVREHGMAAAMNGLALHGGIVPYGGTFLVFSDYCRPSIRLSALMGQRVVYVMTHDSIGLGEDGPTHQPVEQLAALRAIPGLYVMRPADSVECAECWEIALLASDTPTILTLTRQGLPVLRNAPTDENLSAKGAYVLLEPEGGRDVTLLATGSEVTMALDAAKMLQGEGIKAAVVSMPCWELFEAQDESYRDASSARHPGSGSEAAVEFGWQKWLGPKGAFIGMRGFGASAPAQELYKHFGITPEAAAAAARDLIVRK</sequence>
<feature type="active site" description="Proton donor" evidence="11">
    <location>
        <position position="414"/>
    </location>
</feature>
<feature type="binding site" evidence="14">
    <location>
        <position position="192"/>
    </location>
    <ligand>
        <name>Mg(2+)</name>
        <dbReference type="ChEBI" id="CHEBI:18420"/>
    </ligand>
</feature>
<feature type="binding site" evidence="12">
    <location>
        <position position="387"/>
    </location>
    <ligand>
        <name>substrate</name>
    </ligand>
</feature>
<dbReference type="GO" id="GO:0004802">
    <property type="term" value="F:transketolase activity"/>
    <property type="evidence" value="ECO:0007669"/>
    <property type="project" value="UniProtKB-UniRule"/>
</dbReference>
<feature type="binding site" evidence="13">
    <location>
        <position position="161"/>
    </location>
    <ligand>
        <name>thiamine diphosphate</name>
        <dbReference type="ChEBI" id="CHEBI:58937"/>
    </ligand>
</feature>
<dbReference type="GO" id="GO:0005829">
    <property type="term" value="C:cytosol"/>
    <property type="evidence" value="ECO:0007669"/>
    <property type="project" value="TreeGrafter"/>
</dbReference>
<dbReference type="InterPro" id="IPR005478">
    <property type="entry name" value="Transketolase_bac-like"/>
</dbReference>
<protein>
    <recommendedName>
        <fullName evidence="3 10">Transketolase</fullName>
        <ecNumber evidence="3 10">2.2.1.1</ecNumber>
    </recommendedName>
</protein>
<name>A0A1E3W6R9_9HYPH</name>
<comment type="similarity">
    <text evidence="1 16">Belongs to the transketolase family.</text>
</comment>
<feature type="binding site" evidence="12">
    <location>
        <position position="476"/>
    </location>
    <ligand>
        <name>substrate</name>
    </ligand>
</feature>
<comment type="cofactor">
    <cofactor evidence="14">
        <name>Mg(2+)</name>
        <dbReference type="ChEBI" id="CHEBI:18420"/>
    </cofactor>
    <text evidence="14">Binds 1 Mg(2+) ion per subunit. Can also utilize other divalent metal cations, such as Ca(2+), Mn(2+) and Co(2+).</text>
</comment>
<organism evidence="18 19">
    <name type="scientific">Methyloceanibacter superfactus</name>
    <dbReference type="NCBI Taxonomy" id="1774969"/>
    <lineage>
        <taxon>Bacteria</taxon>
        <taxon>Pseudomonadati</taxon>
        <taxon>Pseudomonadota</taxon>
        <taxon>Alphaproteobacteria</taxon>
        <taxon>Hyphomicrobiales</taxon>
        <taxon>Hyphomicrobiaceae</taxon>
        <taxon>Methyloceanibacter</taxon>
    </lineage>
</organism>
<dbReference type="CDD" id="cd02012">
    <property type="entry name" value="TPP_TK"/>
    <property type="match status" value="1"/>
</dbReference>
<keyword evidence="19" id="KW-1185">Reference proteome</keyword>
<dbReference type="GO" id="GO:0006098">
    <property type="term" value="P:pentose-phosphate shunt"/>
    <property type="evidence" value="ECO:0007669"/>
    <property type="project" value="TreeGrafter"/>
</dbReference>
<dbReference type="InterPro" id="IPR049557">
    <property type="entry name" value="Transketolase_CS"/>
</dbReference>
<feature type="binding site" evidence="13">
    <location>
        <position position="440"/>
    </location>
    <ligand>
        <name>thiamine diphosphate</name>
        <dbReference type="ChEBI" id="CHEBI:58937"/>
    </ligand>
</feature>
<dbReference type="Gene3D" id="3.40.50.970">
    <property type="match status" value="2"/>
</dbReference>
<feature type="binding site" evidence="12">
    <location>
        <position position="360"/>
    </location>
    <ligand>
        <name>substrate</name>
    </ligand>
</feature>
<keyword evidence="7 14" id="KW-0460">Magnesium</keyword>
<dbReference type="EC" id="2.2.1.1" evidence="3 10"/>
<proteinExistence type="inferred from homology"/>
<feature type="site" description="Important for catalytic activity" evidence="15">
    <location>
        <position position="265"/>
    </location>
</feature>
<dbReference type="PROSITE" id="PS00802">
    <property type="entry name" value="TRANSKETOLASE_2"/>
    <property type="match status" value="1"/>
</dbReference>
<evidence type="ECO:0000256" key="9">
    <source>
        <dbReference type="ARBA" id="ARBA00049473"/>
    </source>
</evidence>
<evidence type="ECO:0000256" key="15">
    <source>
        <dbReference type="PIRSR" id="PIRSR605478-5"/>
    </source>
</evidence>
<evidence type="ECO:0000256" key="4">
    <source>
        <dbReference type="ARBA" id="ARBA00022679"/>
    </source>
</evidence>
<reference evidence="18 19" key="1">
    <citation type="journal article" date="2016" name="Environ. Microbiol.">
        <title>New Methyloceanibacter diversity from North Sea sediments includes methanotroph containing solely the soluble methane monooxygenase.</title>
        <authorList>
            <person name="Vekeman B."/>
            <person name="Kerckhof F.M."/>
            <person name="Cremers G."/>
            <person name="de Vos P."/>
            <person name="Vandamme P."/>
            <person name="Boon N."/>
            <person name="Op den Camp H.J."/>
            <person name="Heylen K."/>
        </authorList>
    </citation>
    <scope>NUCLEOTIDE SEQUENCE [LARGE SCALE GENOMIC DNA]</scope>
    <source>
        <strain evidence="18 19">R-67175</strain>
    </source>
</reference>
<dbReference type="FunFam" id="3.40.50.970:FF:000003">
    <property type="entry name" value="Transketolase"/>
    <property type="match status" value="1"/>
</dbReference>
<evidence type="ECO:0000256" key="2">
    <source>
        <dbReference type="ARBA" id="ARBA00011738"/>
    </source>
</evidence>
<feature type="binding site" evidence="12">
    <location>
        <position position="523"/>
    </location>
    <ligand>
        <name>substrate</name>
    </ligand>
</feature>
<evidence type="ECO:0000256" key="12">
    <source>
        <dbReference type="PIRSR" id="PIRSR605478-2"/>
    </source>
</evidence>
<dbReference type="Gene3D" id="3.40.50.920">
    <property type="match status" value="1"/>
</dbReference>
<evidence type="ECO:0000256" key="13">
    <source>
        <dbReference type="PIRSR" id="PIRSR605478-3"/>
    </source>
</evidence>
<dbReference type="InterPro" id="IPR009014">
    <property type="entry name" value="Transketo_C/PFOR_II"/>
</dbReference>
<keyword evidence="4 16" id="KW-0808">Transferase</keyword>
<dbReference type="Pfam" id="PF00456">
    <property type="entry name" value="Transketolase_N"/>
    <property type="match status" value="1"/>
</dbReference>
<dbReference type="InterPro" id="IPR055152">
    <property type="entry name" value="Transketolase-like_C_2"/>
</dbReference>
<dbReference type="InterPro" id="IPR005475">
    <property type="entry name" value="Transketolase-like_Pyr-bd"/>
</dbReference>
<feature type="binding site" evidence="12">
    <location>
        <position position="265"/>
    </location>
    <ligand>
        <name>substrate</name>
    </ligand>
</feature>
<feature type="binding site" evidence="13">
    <location>
        <position position="265"/>
    </location>
    <ligand>
        <name>thiamine diphosphate</name>
        <dbReference type="ChEBI" id="CHEBI:58937"/>
    </ligand>
</feature>
<dbReference type="Pfam" id="PF22613">
    <property type="entry name" value="Transketolase_C_1"/>
    <property type="match status" value="1"/>
</dbReference>
<dbReference type="GO" id="GO:0046872">
    <property type="term" value="F:metal ion binding"/>
    <property type="evidence" value="ECO:0007669"/>
    <property type="project" value="UniProtKB-KW"/>
</dbReference>
<dbReference type="PROSITE" id="PS00801">
    <property type="entry name" value="TRANSKETOLASE_1"/>
    <property type="match status" value="1"/>
</dbReference>
<evidence type="ECO:0000256" key="1">
    <source>
        <dbReference type="ARBA" id="ARBA00007131"/>
    </source>
</evidence>
<dbReference type="InterPro" id="IPR020826">
    <property type="entry name" value="Transketolase_BS"/>
</dbReference>
<evidence type="ECO:0000256" key="16">
    <source>
        <dbReference type="RuleBase" id="RU004996"/>
    </source>
</evidence>
<dbReference type="InterPro" id="IPR029061">
    <property type="entry name" value="THDP-binding"/>
</dbReference>
<comment type="subunit">
    <text evidence="2 16">Homodimer.</text>
</comment>
<dbReference type="SUPFAM" id="SSF52922">
    <property type="entry name" value="TK C-terminal domain-like"/>
    <property type="match status" value="1"/>
</dbReference>
<dbReference type="NCBIfam" id="TIGR00232">
    <property type="entry name" value="tktlase_bact"/>
    <property type="match status" value="1"/>
</dbReference>
<evidence type="ECO:0000256" key="14">
    <source>
        <dbReference type="PIRSR" id="PIRSR605478-4"/>
    </source>
</evidence>
<dbReference type="InterPro" id="IPR033247">
    <property type="entry name" value="Transketolase_fam"/>
</dbReference>
<dbReference type="Pfam" id="PF02779">
    <property type="entry name" value="Transket_pyr"/>
    <property type="match status" value="1"/>
</dbReference>
<evidence type="ECO:0000259" key="17">
    <source>
        <dbReference type="SMART" id="SM00861"/>
    </source>
</evidence>
<evidence type="ECO:0000256" key="7">
    <source>
        <dbReference type="ARBA" id="ARBA00022842"/>
    </source>
</evidence>
<comment type="function">
    <text evidence="16">Catalyzes the transfer of a two-carbon ketol group from a ketose donor to an aldose acceptor, via a covalent intermediate with the cofactor thiamine pyrophosphate.</text>
</comment>
<evidence type="ECO:0000256" key="5">
    <source>
        <dbReference type="ARBA" id="ARBA00022723"/>
    </source>
</evidence>
<dbReference type="SMART" id="SM00861">
    <property type="entry name" value="Transket_pyr"/>
    <property type="match status" value="1"/>
</dbReference>
<dbReference type="PANTHER" id="PTHR43522:SF2">
    <property type="entry name" value="TRANSKETOLASE 1-RELATED"/>
    <property type="match status" value="1"/>
</dbReference>
<feature type="binding site" evidence="12">
    <location>
        <position position="472"/>
    </location>
    <ligand>
        <name>substrate</name>
    </ligand>
</feature>
<feature type="binding site" evidence="13">
    <location>
        <position position="73"/>
    </location>
    <ligand>
        <name>thiamine diphosphate</name>
        <dbReference type="ChEBI" id="CHEBI:58937"/>
    </ligand>
</feature>
<keyword evidence="6 16" id="KW-0106">Calcium</keyword>